<evidence type="ECO:0000256" key="1">
    <source>
        <dbReference type="SAM" id="MobiDB-lite"/>
    </source>
</evidence>
<feature type="region of interest" description="Disordered" evidence="1">
    <location>
        <begin position="181"/>
        <end position="242"/>
    </location>
</feature>
<sequence>MSPLLRIHYYGVQPLIMLSKMDLTLGGSKKKQLHVRKKYSIITLDLFKPTKKSYPEFDYAKICKEYLNEDESSGEDERFHDREAEDLVRRLEQKYSRKKDKHGRKIRFGCADDYMDKTVGYDLTDPFIDDSEAYDEHVPSVLDTARGGFYVNRGKLEFKSKYAEDDSDSEVDETIVKKKAVEKRRRISSDEEGSETKRVCTSPSSKLVSENNASTDLSKESAIQEPVRLSSSGAAPTTKQSDVSRNNLFAQQYIKKRRLLGHPPMAKINQSLAVKAALNVKKKLKPQAKKAVSGMTDDDLAGFLKDMVGGEIEPIEEMETIISDEKEHSTQNSTDANTELEIGVDKFATPSVEKGSSQSVSTASAPLSTAAVNKRSPGRPPGSIQLKPMPLMSDKLRLMIDSFKQKTKAFGAPNKKIRLPPSLVDLCLRIEEQCMSECFNHQQRTRVFDQLANWVCVQRNSLYIRMRAHRDRHEPNATSDSDINVDEPMNNVKEVITAITDEVMLPGSSDSPSSAVTNSSSSAISDTLSKSPVTFLASEKELRIGLKDIASNDVTRSAKQSTETVGDNTVKPSALPNTSNAHFIAISTGAIIIFLQSGGTTKVASSSKIPPAVNAPNSLSNTQLLSLFATIVQQARSDPIRQHQRVADSLSAQINAAFHSTKQHSEFLTQYQLTLNNLAKIASIPSATLGKNMASVQPDPTKSNSQLLKPQTHQNELERASKLISNALKGPNQMLNEKAARTLKEINSGLAHIISEIEKALMQTEKEYIKEKLRAEKEGKTSPSKHFIWSDSLRTALKRHINLLFTNLEQQADPNNSVNYSVVQYLYHTIQPLFKDYVKFRDLMLEIFLLCPERRHLILVPEMKTYIELNDISVMQSLVSNSSCSSVVCNPKLTQEQKIMLVRENKERERLMAEQAAAEKEQKGHEEIERNLQAQRIHEESENRKRDEEAIKKWEEEETIHLETSKEEDEILENLQPEKYLMWSKDSDPQENNRVGLDADTEVEMNTEEDKGLSGGNFLSKQSSQDIPAASCSTHTASFSRLQSSPISRITHLQAERANNSVCPVSSSFRQSSLVNADYSERFMNPSESTVVANFPPYSETHHRSTLRQQPSSLVQAIEDNSAGSSSQITNDYQISSQQQQSSWTTRQSTVCSTSAPTNRQVPVLYPSHSSRSAPCIANAALVAQEQCTYPSYQIQHSQISYSNMQQSQRTPAICHSSQISRHFNQEPEQLHHPQHPCRYRAPVYNSTSVQKTTPPPPCGIPQHTPQNFGNVVSPSEQVIYAQQISSGEYSSPSFPSVLQQPISQQQRRQLYNHRQQQFLSQQERQEQLYNVGQQRHNSISAHHQQMYNRFDF</sequence>
<name>A0A158RCI8_THECL</name>
<evidence type="ECO:0000313" key="5">
    <source>
        <dbReference type="WBParaSite" id="TCLT_0000771501-mRNA-1"/>
    </source>
</evidence>
<feature type="compositionally biased region" description="Low complexity" evidence="1">
    <location>
        <begin position="508"/>
        <end position="526"/>
    </location>
</feature>
<dbReference type="EMBL" id="UYYF01004537">
    <property type="protein sequence ID" value="VDN05187.1"/>
    <property type="molecule type" value="Genomic_DNA"/>
</dbReference>
<feature type="compositionally biased region" description="Polar residues" evidence="1">
    <location>
        <begin position="1122"/>
        <end position="1135"/>
    </location>
</feature>
<feature type="region of interest" description="Disordered" evidence="1">
    <location>
        <begin position="351"/>
        <end position="388"/>
    </location>
</feature>
<feature type="compositionally biased region" description="Polar residues" evidence="1">
    <location>
        <begin position="229"/>
        <end position="242"/>
    </location>
</feature>
<dbReference type="GO" id="GO:0006325">
    <property type="term" value="P:chromatin organization"/>
    <property type="evidence" value="ECO:0007669"/>
    <property type="project" value="TreeGrafter"/>
</dbReference>
<organism evidence="5">
    <name type="scientific">Thelazia callipaeda</name>
    <name type="common">Oriental eyeworm</name>
    <name type="synonym">Parasitic nematode</name>
    <dbReference type="NCBI Taxonomy" id="103827"/>
    <lineage>
        <taxon>Eukaryota</taxon>
        <taxon>Metazoa</taxon>
        <taxon>Ecdysozoa</taxon>
        <taxon>Nematoda</taxon>
        <taxon>Chromadorea</taxon>
        <taxon>Rhabditida</taxon>
        <taxon>Spirurina</taxon>
        <taxon>Spiruromorpha</taxon>
        <taxon>Thelazioidea</taxon>
        <taxon>Thelaziidae</taxon>
        <taxon>Thelazia</taxon>
    </lineage>
</organism>
<dbReference type="Proteomes" id="UP000276776">
    <property type="component" value="Unassembled WGS sequence"/>
</dbReference>
<feature type="region of interest" description="Disordered" evidence="1">
    <location>
        <begin position="505"/>
        <end position="526"/>
    </location>
</feature>
<feature type="region of interest" description="Disordered" evidence="1">
    <location>
        <begin position="915"/>
        <end position="950"/>
    </location>
</feature>
<evidence type="ECO:0000313" key="4">
    <source>
        <dbReference type="Proteomes" id="UP000276776"/>
    </source>
</evidence>
<dbReference type="OrthoDB" id="68076at2759"/>
<dbReference type="InterPro" id="IPR014840">
    <property type="entry name" value="HRD"/>
</dbReference>
<evidence type="ECO:0000259" key="2">
    <source>
        <dbReference type="Pfam" id="PF08729"/>
    </source>
</evidence>
<feature type="region of interest" description="Disordered" evidence="1">
    <location>
        <begin position="1122"/>
        <end position="1141"/>
    </location>
</feature>
<reference evidence="3 4" key="2">
    <citation type="submission" date="2018-11" db="EMBL/GenBank/DDBJ databases">
        <authorList>
            <consortium name="Pathogen Informatics"/>
        </authorList>
    </citation>
    <scope>NUCLEOTIDE SEQUENCE [LARGE SCALE GENOMIC DNA]</scope>
</reference>
<dbReference type="WBParaSite" id="TCLT_0000771501-mRNA-1">
    <property type="protein sequence ID" value="TCLT_0000771501-mRNA-1"/>
    <property type="gene ID" value="TCLT_0000771501"/>
</dbReference>
<evidence type="ECO:0000313" key="3">
    <source>
        <dbReference type="EMBL" id="VDN05187.1"/>
    </source>
</evidence>
<gene>
    <name evidence="3" type="ORF">TCLT_LOCUS7704</name>
</gene>
<dbReference type="PANTHER" id="PTHR21669:SF28">
    <property type="entry name" value="YEMANUCLEIN"/>
    <property type="match status" value="1"/>
</dbReference>
<feature type="compositionally biased region" description="Polar residues" evidence="1">
    <location>
        <begin position="354"/>
        <end position="371"/>
    </location>
</feature>
<proteinExistence type="predicted"/>
<dbReference type="GO" id="GO:0005634">
    <property type="term" value="C:nucleus"/>
    <property type="evidence" value="ECO:0007669"/>
    <property type="project" value="TreeGrafter"/>
</dbReference>
<dbReference type="STRING" id="103827.A0A158RCI8"/>
<dbReference type="Pfam" id="PF08729">
    <property type="entry name" value="HUN"/>
    <property type="match status" value="1"/>
</dbReference>
<feature type="compositionally biased region" description="Polar residues" evidence="1">
    <location>
        <begin position="199"/>
        <end position="216"/>
    </location>
</feature>
<dbReference type="PANTHER" id="PTHR21669">
    <property type="entry name" value="CAPZ-INTERACTING PROTEIN AND RELATED PROTEINS"/>
    <property type="match status" value="1"/>
</dbReference>
<keyword evidence="4" id="KW-1185">Reference proteome</keyword>
<reference evidence="5" key="1">
    <citation type="submission" date="2016-04" db="UniProtKB">
        <authorList>
            <consortium name="WormBaseParasite"/>
        </authorList>
    </citation>
    <scope>IDENTIFICATION</scope>
</reference>
<protein>
    <submittedName>
        <fullName evidence="5">HUN domain-containing protein</fullName>
    </submittedName>
</protein>
<accession>A0A158RCI8</accession>
<feature type="domain" description="Hpc2-related" evidence="2">
    <location>
        <begin position="112"/>
        <end position="157"/>
    </location>
</feature>